<protein>
    <submittedName>
        <fullName evidence="1">Leucine-rich repeat domain-containing protein</fullName>
    </submittedName>
</protein>
<dbReference type="Proteomes" id="UP000824049">
    <property type="component" value="Unassembled WGS sequence"/>
</dbReference>
<dbReference type="InterPro" id="IPR032675">
    <property type="entry name" value="LRR_dom_sf"/>
</dbReference>
<evidence type="ECO:0000313" key="2">
    <source>
        <dbReference type="Proteomes" id="UP000824049"/>
    </source>
</evidence>
<organism evidence="1 2">
    <name type="scientific">Candidatus Anaerobutyricum stercoris</name>
    <dbReference type="NCBI Taxonomy" id="2838457"/>
    <lineage>
        <taxon>Bacteria</taxon>
        <taxon>Bacillati</taxon>
        <taxon>Bacillota</taxon>
        <taxon>Clostridia</taxon>
        <taxon>Lachnospirales</taxon>
        <taxon>Lachnospiraceae</taxon>
        <taxon>Anaerobutyricum</taxon>
    </lineage>
</organism>
<dbReference type="PANTHER" id="PTHR45661:SF3">
    <property type="entry name" value="IG-LIKE DOMAIN-CONTAINING PROTEIN"/>
    <property type="match status" value="1"/>
</dbReference>
<dbReference type="PANTHER" id="PTHR45661">
    <property type="entry name" value="SURFACE ANTIGEN"/>
    <property type="match status" value="1"/>
</dbReference>
<comment type="caution">
    <text evidence="1">The sequence shown here is derived from an EMBL/GenBank/DDBJ whole genome shotgun (WGS) entry which is preliminary data.</text>
</comment>
<dbReference type="InterPro" id="IPR053139">
    <property type="entry name" value="Surface_bspA-like"/>
</dbReference>
<dbReference type="Pfam" id="PF13306">
    <property type="entry name" value="LRR_5"/>
    <property type="match status" value="2"/>
</dbReference>
<dbReference type="SUPFAM" id="SSF52058">
    <property type="entry name" value="L domain-like"/>
    <property type="match status" value="1"/>
</dbReference>
<reference evidence="1" key="1">
    <citation type="journal article" date="2021" name="PeerJ">
        <title>Extensive microbial diversity within the chicken gut microbiome revealed by metagenomics and culture.</title>
        <authorList>
            <person name="Gilroy R."/>
            <person name="Ravi A."/>
            <person name="Getino M."/>
            <person name="Pursley I."/>
            <person name="Horton D.L."/>
            <person name="Alikhan N.F."/>
            <person name="Baker D."/>
            <person name="Gharbi K."/>
            <person name="Hall N."/>
            <person name="Watson M."/>
            <person name="Adriaenssens E.M."/>
            <person name="Foster-Nyarko E."/>
            <person name="Jarju S."/>
            <person name="Secka A."/>
            <person name="Antonio M."/>
            <person name="Oren A."/>
            <person name="Chaudhuri R.R."/>
            <person name="La Ragione R."/>
            <person name="Hildebrand F."/>
            <person name="Pallen M.J."/>
        </authorList>
    </citation>
    <scope>NUCLEOTIDE SEQUENCE</scope>
    <source>
        <strain evidence="1">CHK179-28034</strain>
    </source>
</reference>
<name>A0A9D2J7C2_9FIRM</name>
<reference evidence="1" key="2">
    <citation type="submission" date="2021-04" db="EMBL/GenBank/DDBJ databases">
        <authorList>
            <person name="Gilroy R."/>
        </authorList>
    </citation>
    <scope>NUCLEOTIDE SEQUENCE</scope>
    <source>
        <strain evidence="1">CHK179-28034</strain>
    </source>
</reference>
<dbReference type="Gene3D" id="3.80.10.10">
    <property type="entry name" value="Ribonuclease Inhibitor"/>
    <property type="match status" value="1"/>
</dbReference>
<dbReference type="InterPro" id="IPR026906">
    <property type="entry name" value="LRR_5"/>
</dbReference>
<dbReference type="EMBL" id="DXBR01000069">
    <property type="protein sequence ID" value="HIZ39800.1"/>
    <property type="molecule type" value="Genomic_DNA"/>
</dbReference>
<accession>A0A9D2J7C2</accession>
<dbReference type="AlphaFoldDB" id="A0A9D2J7C2"/>
<sequence>MKKMKLLQGVILGGCLFLGLFFLHSFDAKAASVTMDGVRYWLIDWDSEAKGHAELDPDSDLSEVYIRNEVEFLGKSYPVGSFWWDEDDFMVDSDDSFGEGWGQADLKETNTAHESLRKITFAPGITVQGRAISFKKLEEVVFEGEVSYMDEVSYFNCPKLKTIVLPSSYGEPVYRSEFGIDIKRCPSVQIVADESNPHFQVIDNDVYSKDGTILYNVTSSAKTYKVKDFVRHIGEYAFNGNNTIRSVTMPNSVQTVGRYAFGEMKKLSSIRLSKSLQKLEEGVFLGSKKLKKLTLPKNIKRFDGNFGWKENKFEKLVIRTKNIKKGSFYDLSKKCTVYVRNKKVKRQLRKFDFDGKIVVKKKK</sequence>
<gene>
    <name evidence="1" type="ORF">H9968_07735</name>
</gene>
<evidence type="ECO:0000313" key="1">
    <source>
        <dbReference type="EMBL" id="HIZ39800.1"/>
    </source>
</evidence>
<proteinExistence type="predicted"/>